<evidence type="ECO:0000256" key="2">
    <source>
        <dbReference type="ARBA" id="ARBA00023008"/>
    </source>
</evidence>
<dbReference type="GO" id="GO:0046872">
    <property type="term" value="F:metal ion binding"/>
    <property type="evidence" value="ECO:0007669"/>
    <property type="project" value="UniProtKB-KW"/>
</dbReference>
<feature type="signal peptide" evidence="3">
    <location>
        <begin position="1"/>
        <end position="18"/>
    </location>
</feature>
<protein>
    <recommendedName>
        <fullName evidence="4">Tyrosinase copper-binding domain-containing protein</fullName>
    </recommendedName>
</protein>
<dbReference type="EMBL" id="JAULSU010000003">
    <property type="protein sequence ID" value="KAK0623977.1"/>
    <property type="molecule type" value="Genomic_DNA"/>
</dbReference>
<dbReference type="Gene3D" id="1.10.1280.10">
    <property type="entry name" value="Di-copper center containing domain from catechol oxidase"/>
    <property type="match status" value="2"/>
</dbReference>
<dbReference type="PROSITE" id="PS00498">
    <property type="entry name" value="TYROSINASE_2"/>
    <property type="match status" value="1"/>
</dbReference>
<evidence type="ECO:0000313" key="5">
    <source>
        <dbReference type="EMBL" id="KAK0623977.1"/>
    </source>
</evidence>
<feature type="domain" description="Tyrosinase copper-binding" evidence="4">
    <location>
        <begin position="308"/>
        <end position="319"/>
    </location>
</feature>
<organism evidence="5 6">
    <name type="scientific">Immersiella caudata</name>
    <dbReference type="NCBI Taxonomy" id="314043"/>
    <lineage>
        <taxon>Eukaryota</taxon>
        <taxon>Fungi</taxon>
        <taxon>Dikarya</taxon>
        <taxon>Ascomycota</taxon>
        <taxon>Pezizomycotina</taxon>
        <taxon>Sordariomycetes</taxon>
        <taxon>Sordariomycetidae</taxon>
        <taxon>Sordariales</taxon>
        <taxon>Lasiosphaeriaceae</taxon>
        <taxon>Immersiella</taxon>
    </lineage>
</organism>
<dbReference type="Proteomes" id="UP001175000">
    <property type="component" value="Unassembled WGS sequence"/>
</dbReference>
<feature type="chain" id="PRO_5041407110" description="Tyrosinase copper-binding domain-containing protein" evidence="3">
    <location>
        <begin position="19"/>
        <end position="321"/>
    </location>
</feature>
<dbReference type="SUPFAM" id="SSF48056">
    <property type="entry name" value="Di-copper centre-containing domain"/>
    <property type="match status" value="1"/>
</dbReference>
<evidence type="ECO:0000313" key="6">
    <source>
        <dbReference type="Proteomes" id="UP001175000"/>
    </source>
</evidence>
<evidence type="ECO:0000259" key="4">
    <source>
        <dbReference type="PROSITE" id="PS00498"/>
    </source>
</evidence>
<evidence type="ECO:0000256" key="3">
    <source>
        <dbReference type="SAM" id="SignalP"/>
    </source>
</evidence>
<keyword evidence="3" id="KW-0732">Signal</keyword>
<evidence type="ECO:0000256" key="1">
    <source>
        <dbReference type="ARBA" id="ARBA00022723"/>
    </source>
</evidence>
<accession>A0AA40C3S3</accession>
<dbReference type="PANTHER" id="PTHR11474:SF126">
    <property type="entry name" value="TYROSINASE-LIKE PROTEIN TYR-1-RELATED"/>
    <property type="match status" value="1"/>
</dbReference>
<proteinExistence type="predicted"/>
<gene>
    <name evidence="5" type="ORF">B0T14DRAFT_602434</name>
</gene>
<dbReference type="Pfam" id="PF00264">
    <property type="entry name" value="Tyrosinase"/>
    <property type="match status" value="1"/>
</dbReference>
<dbReference type="InterPro" id="IPR050316">
    <property type="entry name" value="Tyrosinase/Hemocyanin"/>
</dbReference>
<keyword evidence="2" id="KW-0186">Copper</keyword>
<dbReference type="AlphaFoldDB" id="A0AA40C3S3"/>
<name>A0AA40C3S3_9PEZI</name>
<dbReference type="InterPro" id="IPR002227">
    <property type="entry name" value="Tyrosinase_Cu-bd"/>
</dbReference>
<reference evidence="5" key="1">
    <citation type="submission" date="2023-06" db="EMBL/GenBank/DDBJ databases">
        <title>Genome-scale phylogeny and comparative genomics of the fungal order Sordariales.</title>
        <authorList>
            <consortium name="Lawrence Berkeley National Laboratory"/>
            <person name="Hensen N."/>
            <person name="Bonometti L."/>
            <person name="Westerberg I."/>
            <person name="Brannstrom I.O."/>
            <person name="Guillou S."/>
            <person name="Cros-Aarteil S."/>
            <person name="Calhoun S."/>
            <person name="Haridas S."/>
            <person name="Kuo A."/>
            <person name="Mondo S."/>
            <person name="Pangilinan J."/>
            <person name="Riley R."/>
            <person name="Labutti K."/>
            <person name="Andreopoulos B."/>
            <person name="Lipzen A."/>
            <person name="Chen C."/>
            <person name="Yanf M."/>
            <person name="Daum C."/>
            <person name="Ng V."/>
            <person name="Clum A."/>
            <person name="Steindorff A."/>
            <person name="Ohm R."/>
            <person name="Martin F."/>
            <person name="Silar P."/>
            <person name="Natvig D."/>
            <person name="Lalanne C."/>
            <person name="Gautier V."/>
            <person name="Ament-Velasquez S.L."/>
            <person name="Kruys A."/>
            <person name="Hutchinson M.I."/>
            <person name="Powell A.J."/>
            <person name="Barry K."/>
            <person name="Miller A.N."/>
            <person name="Grigoriev I.V."/>
            <person name="Debuchy R."/>
            <person name="Gladieux P."/>
            <person name="Thoren M.H."/>
            <person name="Johannesson H."/>
        </authorList>
    </citation>
    <scope>NUCLEOTIDE SEQUENCE</scope>
    <source>
        <strain evidence="5">CBS 606.72</strain>
    </source>
</reference>
<keyword evidence="6" id="KW-1185">Reference proteome</keyword>
<keyword evidence="1" id="KW-0479">Metal-binding</keyword>
<dbReference type="GO" id="GO:0016491">
    <property type="term" value="F:oxidoreductase activity"/>
    <property type="evidence" value="ECO:0007669"/>
    <property type="project" value="InterPro"/>
</dbReference>
<sequence length="321" mass="35682">MQFSNIFFAALAATSAMAAPAPQDIEARQANREIRIILQNQSIELGGQEVFIDNGNRQTRVFSAGFGPIETVELKLGAAVDPQLRCAIVDPNGRAITVIRGANVDVTFGDGLAPRRYAQIVASGEGPFICSVPSLLPRQRKSWFSATNTEKQAYIDAVLCLSQTPARLNVWDHRRLPDGFSYVHAHLSYPTDKKQTLTSPHSPRKPQLPPLAPLFVSIYEKALQDNCGYTGMAMYWGVEVKPHYLSCNWRIENLFANGYTPEEMEWVYNQTTYDGFRNQLENYPHSAVHVGVGGGWGDVGTQVASTNDPLFFLHHTQVDRI</sequence>
<dbReference type="PANTHER" id="PTHR11474">
    <property type="entry name" value="TYROSINASE FAMILY MEMBER"/>
    <property type="match status" value="1"/>
</dbReference>
<comment type="caution">
    <text evidence="5">The sequence shown here is derived from an EMBL/GenBank/DDBJ whole genome shotgun (WGS) entry which is preliminary data.</text>
</comment>
<dbReference type="InterPro" id="IPR008922">
    <property type="entry name" value="Di-copper_centre_dom_sf"/>
</dbReference>